<sequence>MITSVLSSQSIFAKQMLLTAGALSSLALMPPKNGRMLLVPVSATAEHGMIKLAIEQGALLVGPGPVPGSFVVQGERGRLWSAMLHAGVVATAAPSSGCGSDQEARP</sequence>
<dbReference type="EMBL" id="JACIJK010000007">
    <property type="protein sequence ID" value="MBB5715606.1"/>
    <property type="molecule type" value="Genomic_DNA"/>
</dbReference>
<keyword evidence="2" id="KW-1185">Reference proteome</keyword>
<name>A0A7W9BEE3_9SPHN</name>
<reference evidence="1 2" key="1">
    <citation type="submission" date="2020-08" db="EMBL/GenBank/DDBJ databases">
        <title>Genomic Encyclopedia of Type Strains, Phase IV (KMG-IV): sequencing the most valuable type-strain genomes for metagenomic binning, comparative biology and taxonomic classification.</title>
        <authorList>
            <person name="Goeker M."/>
        </authorList>
    </citation>
    <scope>NUCLEOTIDE SEQUENCE [LARGE SCALE GENOMIC DNA]</scope>
    <source>
        <strain evidence="1 2">DSM 100044</strain>
    </source>
</reference>
<comment type="caution">
    <text evidence="1">The sequence shown here is derived from an EMBL/GenBank/DDBJ whole genome shotgun (WGS) entry which is preliminary data.</text>
</comment>
<proteinExistence type="predicted"/>
<dbReference type="Proteomes" id="UP000546200">
    <property type="component" value="Unassembled WGS sequence"/>
</dbReference>
<protein>
    <submittedName>
        <fullName evidence="1">Uncharacterized protein</fullName>
    </submittedName>
</protein>
<organism evidence="1 2">
    <name type="scientific">Sphingomonas aerophila</name>
    <dbReference type="NCBI Taxonomy" id="1344948"/>
    <lineage>
        <taxon>Bacteria</taxon>
        <taxon>Pseudomonadati</taxon>
        <taxon>Pseudomonadota</taxon>
        <taxon>Alphaproteobacteria</taxon>
        <taxon>Sphingomonadales</taxon>
        <taxon>Sphingomonadaceae</taxon>
        <taxon>Sphingomonas</taxon>
    </lineage>
</organism>
<dbReference type="AlphaFoldDB" id="A0A7W9BEE3"/>
<dbReference type="RefSeq" id="WP_184058100.1">
    <property type="nucleotide sequence ID" value="NZ_JACIJK010000007.1"/>
</dbReference>
<evidence type="ECO:0000313" key="1">
    <source>
        <dbReference type="EMBL" id="MBB5715606.1"/>
    </source>
</evidence>
<gene>
    <name evidence="1" type="ORF">FHS94_002461</name>
</gene>
<evidence type="ECO:0000313" key="2">
    <source>
        <dbReference type="Proteomes" id="UP000546200"/>
    </source>
</evidence>
<accession>A0A7W9BEE3</accession>